<evidence type="ECO:0000313" key="3">
    <source>
        <dbReference type="Proteomes" id="UP000826656"/>
    </source>
</evidence>
<keyword evidence="1" id="KW-0812">Transmembrane</keyword>
<reference evidence="2 3" key="1">
    <citation type="journal article" date="2021" name="bioRxiv">
        <title>Chromosome-scale and haplotype-resolved genome assembly of a tetraploid potato cultivar.</title>
        <authorList>
            <person name="Sun H."/>
            <person name="Jiao W.-B."/>
            <person name="Krause K."/>
            <person name="Campoy J.A."/>
            <person name="Goel M."/>
            <person name="Folz-Donahue K."/>
            <person name="Kukat C."/>
            <person name="Huettel B."/>
            <person name="Schneeberger K."/>
        </authorList>
    </citation>
    <scope>NUCLEOTIDE SEQUENCE [LARGE SCALE GENOMIC DNA]</scope>
    <source>
        <strain evidence="2">SolTubOtavaFocal</strain>
        <tissue evidence="2">Leaves</tissue>
    </source>
</reference>
<proteinExistence type="predicted"/>
<keyword evidence="3" id="KW-1185">Reference proteome</keyword>
<evidence type="ECO:0000313" key="2">
    <source>
        <dbReference type="EMBL" id="KAH0774485.1"/>
    </source>
</evidence>
<feature type="transmembrane region" description="Helical" evidence="1">
    <location>
        <begin position="12"/>
        <end position="31"/>
    </location>
</feature>
<dbReference type="Proteomes" id="UP000826656">
    <property type="component" value="Unassembled WGS sequence"/>
</dbReference>
<evidence type="ECO:0000256" key="1">
    <source>
        <dbReference type="SAM" id="Phobius"/>
    </source>
</evidence>
<accession>A0ABQ7W1P1</accession>
<feature type="transmembrane region" description="Helical" evidence="1">
    <location>
        <begin position="37"/>
        <end position="56"/>
    </location>
</feature>
<comment type="caution">
    <text evidence="2">The sequence shown here is derived from an EMBL/GenBank/DDBJ whole genome shotgun (WGS) entry which is preliminary data.</text>
</comment>
<keyword evidence="1" id="KW-1133">Transmembrane helix</keyword>
<organism evidence="2 3">
    <name type="scientific">Solanum tuberosum</name>
    <name type="common">Potato</name>
    <dbReference type="NCBI Taxonomy" id="4113"/>
    <lineage>
        <taxon>Eukaryota</taxon>
        <taxon>Viridiplantae</taxon>
        <taxon>Streptophyta</taxon>
        <taxon>Embryophyta</taxon>
        <taxon>Tracheophyta</taxon>
        <taxon>Spermatophyta</taxon>
        <taxon>Magnoliopsida</taxon>
        <taxon>eudicotyledons</taxon>
        <taxon>Gunneridae</taxon>
        <taxon>Pentapetalae</taxon>
        <taxon>asterids</taxon>
        <taxon>lamiids</taxon>
        <taxon>Solanales</taxon>
        <taxon>Solanaceae</taxon>
        <taxon>Solanoideae</taxon>
        <taxon>Solaneae</taxon>
        <taxon>Solanum</taxon>
    </lineage>
</organism>
<name>A0ABQ7W1P1_SOLTU</name>
<keyword evidence="1" id="KW-0472">Membrane</keyword>
<dbReference type="EMBL" id="JAIVGD010000005">
    <property type="protein sequence ID" value="KAH0774485.1"/>
    <property type="molecule type" value="Genomic_DNA"/>
</dbReference>
<protein>
    <submittedName>
        <fullName evidence="2">Uncharacterized protein</fullName>
    </submittedName>
</protein>
<gene>
    <name evidence="2" type="ORF">KY290_011622</name>
</gene>
<sequence length="95" mass="10642">MVDGVHVFNNLCNIAGNCVICCPVQVAVFYFHDDFTWMKGLGLMTIMFGVSLFNWYKYDKIHKGSTSEDESGSPLGNAATKYVILEEMEDQDHGP</sequence>